<name>A0ABQ4PVB6_9PROT</name>
<comment type="caution">
    <text evidence="3">The sequence shown here is derived from an EMBL/GenBank/DDBJ whole genome shotgun (WGS) entry which is preliminary data.</text>
</comment>
<feature type="domain" description="DUF559" evidence="2">
    <location>
        <begin position="1"/>
        <end position="99"/>
    </location>
</feature>
<dbReference type="EMBL" id="BPFZ01000005">
    <property type="protein sequence ID" value="GIU66925.1"/>
    <property type="molecule type" value="Genomic_DNA"/>
</dbReference>
<dbReference type="PANTHER" id="PTHR38590:SF1">
    <property type="entry name" value="BLL0828 PROTEIN"/>
    <property type="match status" value="1"/>
</dbReference>
<dbReference type="InterPro" id="IPR007569">
    <property type="entry name" value="DUF559"/>
</dbReference>
<organism evidence="3 4">
    <name type="scientific">Candidatus Phycosocius spiralis</name>
    <dbReference type="NCBI Taxonomy" id="2815099"/>
    <lineage>
        <taxon>Bacteria</taxon>
        <taxon>Pseudomonadati</taxon>
        <taxon>Pseudomonadota</taxon>
        <taxon>Alphaproteobacteria</taxon>
        <taxon>Caulobacterales</taxon>
        <taxon>Caulobacterales incertae sedis</taxon>
        <taxon>Candidatus Phycosocius</taxon>
    </lineage>
</organism>
<dbReference type="InterPro" id="IPR047216">
    <property type="entry name" value="Endonuclease_DUF559_bact"/>
</dbReference>
<sequence>MRRTLTKAETSPWSHLKGKQLNGHHFRRQHPIGPYIADFACVAAKLVLEVDGSTHMSTQDQTYDAKRRGLLEAEGWQIMRVWNNQVYEYRARISRAIDEVVTARALKRPLHHASYGPPPPLRRGGQGQPGAGGHAADPSSINKETP</sequence>
<dbReference type="Pfam" id="PF04480">
    <property type="entry name" value="DUF559"/>
    <property type="match status" value="1"/>
</dbReference>
<evidence type="ECO:0000313" key="4">
    <source>
        <dbReference type="Proteomes" id="UP001161064"/>
    </source>
</evidence>
<evidence type="ECO:0000259" key="2">
    <source>
        <dbReference type="Pfam" id="PF04480"/>
    </source>
</evidence>
<dbReference type="CDD" id="cd01038">
    <property type="entry name" value="Endonuclease_DUF559"/>
    <property type="match status" value="1"/>
</dbReference>
<evidence type="ECO:0000256" key="1">
    <source>
        <dbReference type="SAM" id="MobiDB-lite"/>
    </source>
</evidence>
<accession>A0ABQ4PVB6</accession>
<dbReference type="Proteomes" id="UP001161064">
    <property type="component" value="Unassembled WGS sequence"/>
</dbReference>
<feature type="compositionally biased region" description="Gly residues" evidence="1">
    <location>
        <begin position="124"/>
        <end position="133"/>
    </location>
</feature>
<dbReference type="Gene3D" id="3.40.960.10">
    <property type="entry name" value="VSR Endonuclease"/>
    <property type="match status" value="1"/>
</dbReference>
<gene>
    <name evidence="3" type="ORF">PsB1_1079</name>
</gene>
<reference evidence="3" key="1">
    <citation type="submission" date="2021-05" db="EMBL/GenBank/DDBJ databases">
        <authorList>
            <person name="Tanabe Y."/>
        </authorList>
    </citation>
    <scope>NUCLEOTIDE SEQUENCE</scope>
    <source>
        <strain evidence="3">BOTRYCO-1</strain>
    </source>
</reference>
<reference evidence="3" key="2">
    <citation type="journal article" date="2023" name="ISME Commun">
        <title>Characterization of a bloom-associated alphaproteobacterial lineage, 'Candidatus Phycosocius': insights into freshwater algal-bacterial interactions.</title>
        <authorList>
            <person name="Tanabe Y."/>
            <person name="Yamaguchi H."/>
            <person name="Yoshida M."/>
            <person name="Kai A."/>
            <person name="Okazaki Y."/>
        </authorList>
    </citation>
    <scope>NUCLEOTIDE SEQUENCE</scope>
    <source>
        <strain evidence="3">BOTRYCO-1</strain>
    </source>
</reference>
<proteinExistence type="predicted"/>
<feature type="region of interest" description="Disordered" evidence="1">
    <location>
        <begin position="108"/>
        <end position="146"/>
    </location>
</feature>
<protein>
    <recommendedName>
        <fullName evidence="2">DUF559 domain-containing protein</fullName>
    </recommendedName>
</protein>
<evidence type="ECO:0000313" key="3">
    <source>
        <dbReference type="EMBL" id="GIU66925.1"/>
    </source>
</evidence>
<dbReference type="PANTHER" id="PTHR38590">
    <property type="entry name" value="BLL0828 PROTEIN"/>
    <property type="match status" value="1"/>
</dbReference>
<dbReference type="InterPro" id="IPR011335">
    <property type="entry name" value="Restrct_endonuc-II-like"/>
</dbReference>
<dbReference type="SUPFAM" id="SSF52980">
    <property type="entry name" value="Restriction endonuclease-like"/>
    <property type="match status" value="1"/>
</dbReference>
<keyword evidence="4" id="KW-1185">Reference proteome</keyword>